<evidence type="ECO:0000313" key="1">
    <source>
        <dbReference type="EMBL" id="KIL77826.1"/>
    </source>
</evidence>
<dbReference type="Proteomes" id="UP000031982">
    <property type="component" value="Unassembled WGS sequence"/>
</dbReference>
<proteinExistence type="predicted"/>
<protein>
    <submittedName>
        <fullName evidence="1">Uncharacterized protein</fullName>
    </submittedName>
</protein>
<dbReference type="EMBL" id="JXLP01000012">
    <property type="protein sequence ID" value="KIL77826.1"/>
    <property type="molecule type" value="Genomic_DNA"/>
</dbReference>
<accession>A0ABR5ASU9</accession>
<keyword evidence="2" id="KW-1185">Reference proteome</keyword>
<sequence length="48" mass="5549">MNGERIIFNKRKLLKKMIEASAECAAAGRFFQEPFLFPGMNEKEINTK</sequence>
<name>A0ABR5ASU9_BACBA</name>
<reference evidence="1 2" key="1">
    <citation type="submission" date="2015-01" db="EMBL/GenBank/DDBJ databases">
        <title>Genome Assembly of Bacillus badius MTCC 1458.</title>
        <authorList>
            <person name="Verma A."/>
            <person name="Khatri I."/>
            <person name="Mual P."/>
            <person name="Subramanian S."/>
            <person name="Krishnamurthi S."/>
        </authorList>
    </citation>
    <scope>NUCLEOTIDE SEQUENCE [LARGE SCALE GENOMIC DNA]</scope>
    <source>
        <strain evidence="1 2">MTCC 1458</strain>
    </source>
</reference>
<gene>
    <name evidence="1" type="ORF">SD77_1155</name>
</gene>
<evidence type="ECO:0000313" key="2">
    <source>
        <dbReference type="Proteomes" id="UP000031982"/>
    </source>
</evidence>
<organism evidence="1 2">
    <name type="scientific">Bacillus badius</name>
    <dbReference type="NCBI Taxonomy" id="1455"/>
    <lineage>
        <taxon>Bacteria</taxon>
        <taxon>Bacillati</taxon>
        <taxon>Bacillota</taxon>
        <taxon>Bacilli</taxon>
        <taxon>Bacillales</taxon>
        <taxon>Bacillaceae</taxon>
        <taxon>Pseudobacillus</taxon>
    </lineage>
</organism>
<comment type="caution">
    <text evidence="1">The sequence shown here is derived from an EMBL/GenBank/DDBJ whole genome shotgun (WGS) entry which is preliminary data.</text>
</comment>